<sequence length="177" mass="20508">MMKYISIKFRNRQWDAQINSGRYSIMFVAVIAKSKGLEKSFIELRGKNFVTKEKHSWIDLEDIQAEEEVQIELCEEEKSRNKNSQPEEEQSQIVQQLSTDRPSPNYFTVSFNDQMVEGVIKSDANDTIFLLSVKVFDKDEQIEALLFGNAAHNQDDEGSISLDIGNARHFTLRFKHK</sequence>
<dbReference type="EMBL" id="JAHVHP010000002">
    <property type="protein sequence ID" value="MBY5951484.1"/>
    <property type="molecule type" value="Genomic_DNA"/>
</dbReference>
<accession>A0ABS7N574</accession>
<reference evidence="2 3" key="1">
    <citation type="submission" date="2021-06" db="EMBL/GenBank/DDBJ databases">
        <title>44 bacteria genomes isolated from Dapeng, Shenzhen.</title>
        <authorList>
            <person name="Zheng W."/>
            <person name="Yu S."/>
            <person name="Huang Y."/>
        </authorList>
    </citation>
    <scope>NUCLEOTIDE SEQUENCE [LARGE SCALE GENOMIC DNA]</scope>
    <source>
        <strain evidence="2 3">DP5N14-6</strain>
    </source>
</reference>
<proteinExistence type="predicted"/>
<feature type="compositionally biased region" description="Polar residues" evidence="1">
    <location>
        <begin position="91"/>
        <end position="101"/>
    </location>
</feature>
<dbReference type="RefSeq" id="WP_222584145.1">
    <property type="nucleotide sequence ID" value="NZ_JAHVHP010000002.1"/>
</dbReference>
<evidence type="ECO:0000313" key="3">
    <source>
        <dbReference type="Proteomes" id="UP000766609"/>
    </source>
</evidence>
<comment type="caution">
    <text evidence="2">The sequence shown here is derived from an EMBL/GenBank/DDBJ whole genome shotgun (WGS) entry which is preliminary data.</text>
</comment>
<evidence type="ECO:0000313" key="2">
    <source>
        <dbReference type="EMBL" id="MBY5951484.1"/>
    </source>
</evidence>
<protein>
    <submittedName>
        <fullName evidence="2">Uncharacterized protein</fullName>
    </submittedName>
</protein>
<name>A0ABS7N574_9BACT</name>
<keyword evidence="3" id="KW-1185">Reference proteome</keyword>
<evidence type="ECO:0000256" key="1">
    <source>
        <dbReference type="SAM" id="MobiDB-lite"/>
    </source>
</evidence>
<dbReference type="Proteomes" id="UP000766609">
    <property type="component" value="Unassembled WGS sequence"/>
</dbReference>
<organism evidence="2 3">
    <name type="scientific">Algoriphagus marincola</name>
    <dbReference type="NCBI Taxonomy" id="264027"/>
    <lineage>
        <taxon>Bacteria</taxon>
        <taxon>Pseudomonadati</taxon>
        <taxon>Bacteroidota</taxon>
        <taxon>Cytophagia</taxon>
        <taxon>Cytophagales</taxon>
        <taxon>Cyclobacteriaceae</taxon>
        <taxon>Algoriphagus</taxon>
    </lineage>
</organism>
<gene>
    <name evidence="2" type="ORF">KUV23_10900</name>
</gene>
<feature type="region of interest" description="Disordered" evidence="1">
    <location>
        <begin position="76"/>
        <end position="101"/>
    </location>
</feature>